<evidence type="ECO:0000256" key="15">
    <source>
        <dbReference type="PIRSR" id="PIRSR001529-1"/>
    </source>
</evidence>
<evidence type="ECO:0000313" key="19">
    <source>
        <dbReference type="EMBL" id="OGF24091.1"/>
    </source>
</evidence>
<dbReference type="GO" id="GO:0005737">
    <property type="term" value="C:cytoplasm"/>
    <property type="evidence" value="ECO:0007669"/>
    <property type="project" value="UniProtKB-SubCell"/>
</dbReference>
<accession>A0A1F5SCU2</accession>
<name>A0A1F5SCU2_9BACT</name>
<dbReference type="SUPFAM" id="SSF46589">
    <property type="entry name" value="tRNA-binding arm"/>
    <property type="match status" value="1"/>
</dbReference>
<dbReference type="PIRSF" id="PIRSF001529">
    <property type="entry name" value="Ser-tRNA-synth_IIa"/>
    <property type="match status" value="1"/>
</dbReference>
<dbReference type="InterPro" id="IPR010978">
    <property type="entry name" value="tRNA-bd_arm"/>
</dbReference>
<dbReference type="PANTHER" id="PTHR43697">
    <property type="entry name" value="SERYL-TRNA SYNTHETASE"/>
    <property type="match status" value="1"/>
</dbReference>
<keyword evidence="5" id="KW-0963">Cytoplasm</keyword>
<dbReference type="GO" id="GO:0005524">
    <property type="term" value="F:ATP binding"/>
    <property type="evidence" value="ECO:0007669"/>
    <property type="project" value="UniProtKB-KW"/>
</dbReference>
<keyword evidence="10" id="KW-0030">Aminoacyl-tRNA synthetase</keyword>
<protein>
    <recommendedName>
        <fullName evidence="11 14">Serine--tRNA ligase</fullName>
        <ecNumber evidence="4 14">6.1.1.11</ecNumber>
    </recommendedName>
</protein>
<evidence type="ECO:0000256" key="9">
    <source>
        <dbReference type="ARBA" id="ARBA00022917"/>
    </source>
</evidence>
<dbReference type="PRINTS" id="PR00981">
    <property type="entry name" value="TRNASYNTHSER"/>
</dbReference>
<dbReference type="InterPro" id="IPR045864">
    <property type="entry name" value="aa-tRNA-synth_II/BPL/LPL"/>
</dbReference>
<evidence type="ECO:0000256" key="3">
    <source>
        <dbReference type="ARBA" id="ARBA00010728"/>
    </source>
</evidence>
<organism evidence="19 20">
    <name type="scientific">Candidatus Falkowbacteria bacterium RIFCSPLOWO2_02_FULL_45_21</name>
    <dbReference type="NCBI Taxonomy" id="1797989"/>
    <lineage>
        <taxon>Bacteria</taxon>
        <taxon>Candidatus Falkowiibacteriota</taxon>
    </lineage>
</organism>
<evidence type="ECO:0000313" key="20">
    <source>
        <dbReference type="Proteomes" id="UP000178783"/>
    </source>
</evidence>
<evidence type="ECO:0000256" key="13">
    <source>
        <dbReference type="ARBA" id="ARBA00048823"/>
    </source>
</evidence>
<evidence type="ECO:0000256" key="8">
    <source>
        <dbReference type="ARBA" id="ARBA00022840"/>
    </source>
</evidence>
<dbReference type="InterPro" id="IPR006195">
    <property type="entry name" value="aa-tRNA-synth_II"/>
</dbReference>
<dbReference type="STRING" id="1797989.A3H66_00965"/>
<evidence type="ECO:0000256" key="7">
    <source>
        <dbReference type="ARBA" id="ARBA00022741"/>
    </source>
</evidence>
<sequence>MLDIKFIKQNRAKVEQAAKNKNVKINLEKLFELDDRKKKLQTKIGELRTEKNKLADSFKESKPTGEQIAQGKKIKNDIVSFENELEDLSREYTELLYQLPNIVSDDTPVGPDETGNKILRRIGEIPKFDFPPEDHVKLGRLHKIIDTEKSTAISGLRFNYLFGEAALLQFALVQFVFETLADQKIISQLAKKSGNPSAKTFIPVVPPVIAKAEIMKKMDRFDPVDDRYYLQQDDALLVGSAEHTMGPLHLNEIIKEENLPIRYIGYSTAFRREAGSYGKDTTGILRRHQFDKLEMECFTMPQHGLLEQEFIVAAQEYLVSQLEIPYQVVLKCTGDIGGKADYRAVDIECYLPGQGKYRETHTADYMTDFQARRLNTRYKARDGHKSFVHMNDATAFAIGRTLIAIMENHQQADGSIKIPQALHKYLPGGLKVIGKKKK</sequence>
<feature type="binding site" evidence="16">
    <location>
        <begin position="271"/>
        <end position="273"/>
    </location>
    <ligand>
        <name>ATP</name>
        <dbReference type="ChEBI" id="CHEBI:30616"/>
    </ligand>
</feature>
<dbReference type="Gene3D" id="1.10.287.40">
    <property type="entry name" value="Serine-tRNA synthetase, tRNA binding domain"/>
    <property type="match status" value="1"/>
</dbReference>
<evidence type="ECO:0000256" key="17">
    <source>
        <dbReference type="SAM" id="Coils"/>
    </source>
</evidence>
<dbReference type="NCBIfam" id="TIGR00414">
    <property type="entry name" value="serS"/>
    <property type="match status" value="1"/>
</dbReference>
<evidence type="ECO:0000256" key="5">
    <source>
        <dbReference type="ARBA" id="ARBA00022490"/>
    </source>
</evidence>
<evidence type="ECO:0000256" key="2">
    <source>
        <dbReference type="ARBA" id="ARBA00005045"/>
    </source>
</evidence>
<evidence type="ECO:0000259" key="18">
    <source>
        <dbReference type="PROSITE" id="PS50862"/>
    </source>
</evidence>
<comment type="catalytic activity">
    <reaction evidence="12">
        <text>tRNA(Sec) + L-serine + ATP = L-seryl-tRNA(Sec) + AMP + diphosphate + H(+)</text>
        <dbReference type="Rhea" id="RHEA:42580"/>
        <dbReference type="Rhea" id="RHEA-COMP:9742"/>
        <dbReference type="Rhea" id="RHEA-COMP:10128"/>
        <dbReference type="ChEBI" id="CHEBI:15378"/>
        <dbReference type="ChEBI" id="CHEBI:30616"/>
        <dbReference type="ChEBI" id="CHEBI:33019"/>
        <dbReference type="ChEBI" id="CHEBI:33384"/>
        <dbReference type="ChEBI" id="CHEBI:78442"/>
        <dbReference type="ChEBI" id="CHEBI:78533"/>
        <dbReference type="ChEBI" id="CHEBI:456215"/>
        <dbReference type="EC" id="6.1.1.11"/>
    </reaction>
</comment>
<dbReference type="PROSITE" id="PS50862">
    <property type="entry name" value="AA_TRNA_LIGASE_II"/>
    <property type="match status" value="1"/>
</dbReference>
<comment type="pathway">
    <text evidence="2">Aminoacyl-tRNA biosynthesis; selenocysteinyl-tRNA(Sec) biosynthesis; L-seryl-tRNA(Sec) from L-serine and tRNA(Sec): step 1/1.</text>
</comment>
<dbReference type="AlphaFoldDB" id="A0A1F5SCU2"/>
<evidence type="ECO:0000256" key="4">
    <source>
        <dbReference type="ARBA" id="ARBA00012840"/>
    </source>
</evidence>
<dbReference type="EC" id="6.1.1.11" evidence="4 14"/>
<comment type="caution">
    <text evidence="19">The sequence shown here is derived from an EMBL/GenBank/DDBJ whole genome shotgun (WGS) entry which is preliminary data.</text>
</comment>
<proteinExistence type="inferred from homology"/>
<dbReference type="Pfam" id="PF00587">
    <property type="entry name" value="tRNA-synt_2b"/>
    <property type="match status" value="1"/>
</dbReference>
<dbReference type="InterPro" id="IPR002314">
    <property type="entry name" value="aa-tRNA-synt_IIb"/>
</dbReference>
<keyword evidence="8 16" id="KW-0067">ATP-binding</keyword>
<feature type="domain" description="Aminoacyl-transfer RNA synthetases class-II family profile" evidence="18">
    <location>
        <begin position="183"/>
        <end position="419"/>
    </location>
</feature>
<evidence type="ECO:0000256" key="14">
    <source>
        <dbReference type="NCBIfam" id="TIGR00414"/>
    </source>
</evidence>
<feature type="binding site" evidence="15">
    <location>
        <position position="271"/>
    </location>
    <ligand>
        <name>L-serine</name>
        <dbReference type="ChEBI" id="CHEBI:33384"/>
    </ligand>
</feature>
<comment type="similarity">
    <text evidence="3">Belongs to the class-II aminoacyl-tRNA synthetase family. Type-1 seryl-tRNA synthetase subfamily.</text>
</comment>
<comment type="subcellular location">
    <subcellularLocation>
        <location evidence="1">Cytoplasm</location>
    </subcellularLocation>
</comment>
<dbReference type="Pfam" id="PF02403">
    <property type="entry name" value="Seryl_tRNA_N"/>
    <property type="match status" value="1"/>
</dbReference>
<evidence type="ECO:0000256" key="1">
    <source>
        <dbReference type="ARBA" id="ARBA00004496"/>
    </source>
</evidence>
<dbReference type="InterPro" id="IPR015866">
    <property type="entry name" value="Ser-tRNA-synth_1_N"/>
</dbReference>
<dbReference type="Gene3D" id="3.30.930.10">
    <property type="entry name" value="Bira Bifunctional Protein, Domain 2"/>
    <property type="match status" value="1"/>
</dbReference>
<dbReference type="InterPro" id="IPR042103">
    <property type="entry name" value="SerRS_1_N_sf"/>
</dbReference>
<dbReference type="GO" id="GO:0006434">
    <property type="term" value="P:seryl-tRNA aminoacylation"/>
    <property type="evidence" value="ECO:0007669"/>
    <property type="project" value="UniProtKB-UniRule"/>
</dbReference>
<evidence type="ECO:0000256" key="16">
    <source>
        <dbReference type="PIRSR" id="PIRSR001529-2"/>
    </source>
</evidence>
<feature type="site" description="Important for serine binding" evidence="15">
    <location>
        <position position="394"/>
    </location>
</feature>
<dbReference type="Proteomes" id="UP000178783">
    <property type="component" value="Unassembled WGS sequence"/>
</dbReference>
<evidence type="ECO:0000256" key="12">
    <source>
        <dbReference type="ARBA" id="ARBA00047929"/>
    </source>
</evidence>
<gene>
    <name evidence="19" type="ORF">A3H66_00965</name>
</gene>
<dbReference type="SUPFAM" id="SSF55681">
    <property type="entry name" value="Class II aaRS and biotin synthetases"/>
    <property type="match status" value="1"/>
</dbReference>
<dbReference type="InterPro" id="IPR002317">
    <property type="entry name" value="Ser-tRNA-ligase_type_1"/>
</dbReference>
<keyword evidence="7" id="KW-0547">Nucleotide-binding</keyword>
<evidence type="ECO:0000256" key="11">
    <source>
        <dbReference type="ARBA" id="ARBA00039158"/>
    </source>
</evidence>
<evidence type="ECO:0000256" key="10">
    <source>
        <dbReference type="ARBA" id="ARBA00023146"/>
    </source>
</evidence>
<comment type="catalytic activity">
    <reaction evidence="13">
        <text>tRNA(Ser) + L-serine + ATP = L-seryl-tRNA(Ser) + AMP + diphosphate + H(+)</text>
        <dbReference type="Rhea" id="RHEA:12292"/>
        <dbReference type="Rhea" id="RHEA-COMP:9669"/>
        <dbReference type="Rhea" id="RHEA-COMP:9703"/>
        <dbReference type="ChEBI" id="CHEBI:15378"/>
        <dbReference type="ChEBI" id="CHEBI:30616"/>
        <dbReference type="ChEBI" id="CHEBI:33019"/>
        <dbReference type="ChEBI" id="CHEBI:33384"/>
        <dbReference type="ChEBI" id="CHEBI:78442"/>
        <dbReference type="ChEBI" id="CHEBI:78533"/>
        <dbReference type="ChEBI" id="CHEBI:456215"/>
        <dbReference type="EC" id="6.1.1.11"/>
    </reaction>
</comment>
<keyword evidence="17" id="KW-0175">Coiled coil</keyword>
<keyword evidence="9" id="KW-0648">Protein biosynthesis</keyword>
<reference evidence="19 20" key="1">
    <citation type="journal article" date="2016" name="Nat. Commun.">
        <title>Thousands of microbial genomes shed light on interconnected biogeochemical processes in an aquifer system.</title>
        <authorList>
            <person name="Anantharaman K."/>
            <person name="Brown C.T."/>
            <person name="Hug L.A."/>
            <person name="Sharon I."/>
            <person name="Castelle C.J."/>
            <person name="Probst A.J."/>
            <person name="Thomas B.C."/>
            <person name="Singh A."/>
            <person name="Wilkins M.J."/>
            <person name="Karaoz U."/>
            <person name="Brodie E.L."/>
            <person name="Williams K.H."/>
            <person name="Hubbard S.S."/>
            <person name="Banfield J.F."/>
        </authorList>
    </citation>
    <scope>NUCLEOTIDE SEQUENCE [LARGE SCALE GENOMIC DNA]</scope>
</reference>
<dbReference type="EMBL" id="MFFW01000038">
    <property type="protein sequence ID" value="OGF24091.1"/>
    <property type="molecule type" value="Genomic_DNA"/>
</dbReference>
<feature type="binding site" evidence="15">
    <location>
        <position position="294"/>
    </location>
    <ligand>
        <name>L-serine</name>
        <dbReference type="ChEBI" id="CHEBI:33384"/>
    </ligand>
</feature>
<dbReference type="GO" id="GO:0004828">
    <property type="term" value="F:serine-tRNA ligase activity"/>
    <property type="evidence" value="ECO:0007669"/>
    <property type="project" value="UniProtKB-UniRule"/>
</dbReference>
<dbReference type="PANTHER" id="PTHR43697:SF1">
    <property type="entry name" value="SERINE--TRNA LIGASE"/>
    <property type="match status" value="1"/>
</dbReference>
<feature type="coiled-coil region" evidence="17">
    <location>
        <begin position="30"/>
        <end position="98"/>
    </location>
</feature>
<keyword evidence="6 19" id="KW-0436">Ligase</keyword>
<evidence type="ECO:0000256" key="6">
    <source>
        <dbReference type="ARBA" id="ARBA00022598"/>
    </source>
</evidence>